<keyword evidence="1" id="KW-1133">Transmembrane helix</keyword>
<keyword evidence="3" id="KW-1185">Reference proteome</keyword>
<dbReference type="Proteomes" id="UP001596312">
    <property type="component" value="Unassembled WGS sequence"/>
</dbReference>
<accession>A0ABD5V0T1</accession>
<evidence type="ECO:0000313" key="2">
    <source>
        <dbReference type="EMBL" id="MFC6904571.1"/>
    </source>
</evidence>
<dbReference type="RefSeq" id="WP_340603075.1">
    <property type="nucleotide sequence ID" value="NZ_JBBMXV010000001.1"/>
</dbReference>
<feature type="transmembrane region" description="Helical" evidence="1">
    <location>
        <begin position="301"/>
        <end position="325"/>
    </location>
</feature>
<gene>
    <name evidence="2" type="ORF">ACFQGH_05090</name>
</gene>
<protein>
    <submittedName>
        <fullName evidence="2">Uncharacterized protein</fullName>
    </submittedName>
</protein>
<comment type="caution">
    <text evidence="2">The sequence shown here is derived from an EMBL/GenBank/DDBJ whole genome shotgun (WGS) entry which is preliminary data.</text>
</comment>
<proteinExistence type="predicted"/>
<organism evidence="2 3">
    <name type="scientific">Halalkalicoccus tibetensis</name>
    <dbReference type="NCBI Taxonomy" id="175632"/>
    <lineage>
        <taxon>Archaea</taxon>
        <taxon>Methanobacteriati</taxon>
        <taxon>Methanobacteriota</taxon>
        <taxon>Stenosarchaea group</taxon>
        <taxon>Halobacteria</taxon>
        <taxon>Halobacteriales</taxon>
        <taxon>Halococcaceae</taxon>
        <taxon>Halalkalicoccus</taxon>
    </lineage>
</organism>
<evidence type="ECO:0000313" key="3">
    <source>
        <dbReference type="Proteomes" id="UP001596312"/>
    </source>
</evidence>
<keyword evidence="1" id="KW-0472">Membrane</keyword>
<reference evidence="2 3" key="1">
    <citation type="journal article" date="2019" name="Int. J. Syst. Evol. Microbiol.">
        <title>The Global Catalogue of Microorganisms (GCM) 10K type strain sequencing project: providing services to taxonomists for standard genome sequencing and annotation.</title>
        <authorList>
            <consortium name="The Broad Institute Genomics Platform"/>
            <consortium name="The Broad Institute Genome Sequencing Center for Infectious Disease"/>
            <person name="Wu L."/>
            <person name="Ma J."/>
        </authorList>
    </citation>
    <scope>NUCLEOTIDE SEQUENCE [LARGE SCALE GENOMIC DNA]</scope>
    <source>
        <strain evidence="2 3">CGMCC 1.3240</strain>
    </source>
</reference>
<dbReference type="EMBL" id="JBHSXQ010000001">
    <property type="protein sequence ID" value="MFC6904571.1"/>
    <property type="molecule type" value="Genomic_DNA"/>
</dbReference>
<evidence type="ECO:0000256" key="1">
    <source>
        <dbReference type="SAM" id="Phobius"/>
    </source>
</evidence>
<name>A0ABD5V0T1_9EURY</name>
<keyword evidence="1" id="KW-0812">Transmembrane</keyword>
<dbReference type="AlphaFoldDB" id="A0ABD5V0T1"/>
<sequence length="329" mass="35643">MERSEINNRLTERQLLNLLGSAGVSGALLSQPISATETNGENEEIVSTDTENRTNDKTIEDIAVETAKHPTQSLVAFTTPVFKDDPQIYVATGVNTADNVHLPNVEDPEDITDTASVEKLTRVADVELGFPFDLRWDDEKTLQYWDSGEILSQRITPSGEVTDAKVVGTRQIPRIFDDSDASFGTQQVGFEECFDVPLYGEACFSTGDFLDDRTYSCVGGSTPPLLAADATFIDASLGGISVNLDFWIGFQLRRFDTCVWLGSEAGQICVTNCYTEIPTIAALEEQATEFLNDFDLGPLRFVTGVLATALAALLLAIITGLSIAFGTAG</sequence>